<comment type="caution">
    <text evidence="3">The sequence shown here is derived from an EMBL/GenBank/DDBJ whole genome shotgun (WGS) entry which is preliminary data.</text>
</comment>
<name>A0A397RSP3_9MOLU</name>
<dbReference type="InterPro" id="IPR002104">
    <property type="entry name" value="Integrase_catalytic"/>
</dbReference>
<dbReference type="Proteomes" id="UP000266506">
    <property type="component" value="Unassembled WGS sequence"/>
</dbReference>
<dbReference type="InParanoid" id="A0A397RSP3"/>
<evidence type="ECO:0000313" key="3">
    <source>
        <dbReference type="EMBL" id="RIA75449.1"/>
    </source>
</evidence>
<dbReference type="EMBL" id="QXEV01000019">
    <property type="protein sequence ID" value="RIA75449.1"/>
    <property type="molecule type" value="Genomic_DNA"/>
</dbReference>
<evidence type="ECO:0000259" key="2">
    <source>
        <dbReference type="Pfam" id="PF00589"/>
    </source>
</evidence>
<keyword evidence="1" id="KW-0233">DNA recombination</keyword>
<dbReference type="GO" id="GO:0006310">
    <property type="term" value="P:DNA recombination"/>
    <property type="evidence" value="ECO:0007669"/>
    <property type="project" value="UniProtKB-KW"/>
</dbReference>
<dbReference type="GO" id="GO:0003677">
    <property type="term" value="F:DNA binding"/>
    <property type="evidence" value="ECO:0007669"/>
    <property type="project" value="InterPro"/>
</dbReference>
<protein>
    <submittedName>
        <fullName evidence="3">Phage integrase family protein</fullName>
    </submittedName>
</protein>
<dbReference type="Gene3D" id="1.10.443.10">
    <property type="entry name" value="Intergrase catalytic core"/>
    <property type="match status" value="1"/>
</dbReference>
<accession>A0A397RSP3</accession>
<dbReference type="InterPro" id="IPR013762">
    <property type="entry name" value="Integrase-like_cat_sf"/>
</dbReference>
<gene>
    <name evidence="3" type="ORF">EI71_01484</name>
</gene>
<dbReference type="Pfam" id="PF00589">
    <property type="entry name" value="Phage_integrase"/>
    <property type="match status" value="1"/>
</dbReference>
<reference evidence="3 4" key="1">
    <citation type="submission" date="2018-08" db="EMBL/GenBank/DDBJ databases">
        <title>Genomic Encyclopedia of Archaeal and Bacterial Type Strains, Phase II (KMG-II): from individual species to whole genera.</title>
        <authorList>
            <person name="Goeker M."/>
        </authorList>
    </citation>
    <scope>NUCLEOTIDE SEQUENCE [LARGE SCALE GENOMIC DNA]</scope>
    <source>
        <strain evidence="3 4">ATCC 27112</strain>
    </source>
</reference>
<dbReference type="RefSeq" id="WP_162849863.1">
    <property type="nucleotide sequence ID" value="NZ_QXEV01000019.1"/>
</dbReference>
<feature type="domain" description="Tyr recombinase" evidence="2">
    <location>
        <begin position="8"/>
        <end position="100"/>
    </location>
</feature>
<dbReference type="SUPFAM" id="SSF56349">
    <property type="entry name" value="DNA breaking-rejoining enzymes"/>
    <property type="match status" value="1"/>
</dbReference>
<dbReference type="InterPro" id="IPR011010">
    <property type="entry name" value="DNA_brk_join_enz"/>
</dbReference>
<dbReference type="AlphaFoldDB" id="A0A397RSP3"/>
<organism evidence="3 4">
    <name type="scientific">Anaeroplasma bactoclasticum</name>
    <dbReference type="NCBI Taxonomy" id="2088"/>
    <lineage>
        <taxon>Bacteria</taxon>
        <taxon>Bacillati</taxon>
        <taxon>Mycoplasmatota</taxon>
        <taxon>Mollicutes</taxon>
        <taxon>Anaeroplasmatales</taxon>
        <taxon>Anaeroplasmataceae</taxon>
        <taxon>Anaeroplasma</taxon>
    </lineage>
</organism>
<proteinExistence type="predicted"/>
<evidence type="ECO:0000313" key="4">
    <source>
        <dbReference type="Proteomes" id="UP000266506"/>
    </source>
</evidence>
<keyword evidence="4" id="KW-1185">Reference proteome</keyword>
<dbReference type="GO" id="GO:0015074">
    <property type="term" value="P:DNA integration"/>
    <property type="evidence" value="ECO:0007669"/>
    <property type="project" value="InterPro"/>
</dbReference>
<sequence>MEQLIKYRKWQQDWIESLGDYYKDDDQVFSQSDGSRVTTDIFNKWFKKVRDKAELPEKFTLYNLRHTNLSILVGYVPITTVAQRAGHSTIKTTEEYYIHRVSEADMQASQTLNNVFKTSFENQTKGKEEIEIEEYKRSLEKMKQLGFKTLKEYFEYLNYMKSKGFNIPL</sequence>
<evidence type="ECO:0000256" key="1">
    <source>
        <dbReference type="ARBA" id="ARBA00023172"/>
    </source>
</evidence>